<dbReference type="Pfam" id="PF23580">
    <property type="entry name" value="Znf_XAF1_N"/>
    <property type="match status" value="1"/>
</dbReference>
<evidence type="ECO:0000259" key="6">
    <source>
        <dbReference type="PROSITE" id="PS50145"/>
    </source>
</evidence>
<protein>
    <recommendedName>
        <fullName evidence="6">TRAF-type domain-containing protein</fullName>
    </recommendedName>
</protein>
<dbReference type="PANTHER" id="PTHR16295:SF17">
    <property type="entry name" value="XIAP-ASSOCIATED FACTOR 1"/>
    <property type="match status" value="1"/>
</dbReference>
<dbReference type="Pfam" id="PF21366">
    <property type="entry name" value="TRAFD1-XIAF1_ZnF"/>
    <property type="match status" value="1"/>
</dbReference>
<dbReference type="GO" id="GO:0005739">
    <property type="term" value="C:mitochondrion"/>
    <property type="evidence" value="ECO:0007669"/>
    <property type="project" value="TreeGrafter"/>
</dbReference>
<dbReference type="Gene3D" id="3.30.40.10">
    <property type="entry name" value="Zinc/RING finger domain, C3HC4 (zinc finger)"/>
    <property type="match status" value="2"/>
</dbReference>
<keyword evidence="1 4" id="KW-0479">Metal-binding</keyword>
<feature type="zinc finger region" description="TRAF-type" evidence="4">
    <location>
        <begin position="23"/>
        <end position="100"/>
    </location>
</feature>
<feature type="domain" description="TRAF-type" evidence="6">
    <location>
        <begin position="23"/>
        <end position="100"/>
    </location>
</feature>
<dbReference type="Pfam" id="PF18608">
    <property type="entry name" value="XAF1_C"/>
    <property type="match status" value="1"/>
</dbReference>
<keyword evidence="2 4" id="KW-0863">Zinc-finger</keyword>
<sequence length="302" mass="34257">MEGAFSVCKNCKRHVASAHFALHEAHCLRFLVLCPECEEPVSRKNMEEHCKVEHQQVSEMGSGSQGECSVLPAGEMANECQERPVECKFCELDMQLSKLELHESFCGSRTELCPGCGQFIMRRMLAQHTDVCRSEQAQLRKGERISAPEREIYCHYCNQMIPENKYFHHMGKCCPDSEFKKCFPVGKPKILPSSLPSQAAENQTSTMKKDVRPKTISINRFPLHSESSSKKAPRGNNKTLDPLLMSEPKPRTSSPRGDRTAYDILRRCSQCGILLPLPILNQHQEKCRWLASSKGKQVRNFS</sequence>
<feature type="compositionally biased region" description="Polar residues" evidence="5">
    <location>
        <begin position="194"/>
        <end position="206"/>
    </location>
</feature>
<evidence type="ECO:0000256" key="4">
    <source>
        <dbReference type="PROSITE-ProRule" id="PRU00207"/>
    </source>
</evidence>
<dbReference type="Proteomes" id="UP000009130">
    <property type="component" value="Chromosome 16"/>
</dbReference>
<organism>
    <name type="scientific">Macaca fascicularis</name>
    <name type="common">Crab-eating macaque</name>
    <name type="synonym">Cynomolgus monkey</name>
    <dbReference type="NCBI Taxonomy" id="9541"/>
    <lineage>
        <taxon>Eukaryota</taxon>
        <taxon>Metazoa</taxon>
        <taxon>Chordata</taxon>
        <taxon>Craniata</taxon>
        <taxon>Vertebrata</taxon>
        <taxon>Euteleostomi</taxon>
        <taxon>Mammalia</taxon>
        <taxon>Eutheria</taxon>
        <taxon>Euarchontoglires</taxon>
        <taxon>Primates</taxon>
        <taxon>Haplorrhini</taxon>
        <taxon>Catarrhini</taxon>
        <taxon>Cercopithecidae</taxon>
        <taxon>Cercopithecinae</taxon>
        <taxon>Macaca</taxon>
    </lineage>
</organism>
<keyword evidence="3 4" id="KW-0862">Zinc</keyword>
<dbReference type="EMBL" id="CM001291">
    <property type="protein sequence ID" value="EHH57644.1"/>
    <property type="molecule type" value="Genomic_DNA"/>
</dbReference>
<evidence type="ECO:0000256" key="2">
    <source>
        <dbReference type="ARBA" id="ARBA00022771"/>
    </source>
</evidence>
<dbReference type="SUPFAM" id="SSF49599">
    <property type="entry name" value="TRAF domain-like"/>
    <property type="match status" value="1"/>
</dbReference>
<dbReference type="InterPro" id="IPR051986">
    <property type="entry name" value="Innate_Immune_Apopt_Reg"/>
</dbReference>
<evidence type="ECO:0000256" key="5">
    <source>
        <dbReference type="SAM" id="MobiDB-lite"/>
    </source>
</evidence>
<gene>
    <name evidence="7" type="ORF">EGM_07328</name>
</gene>
<evidence type="ECO:0000313" key="7">
    <source>
        <dbReference type="EMBL" id="EHH57644.1"/>
    </source>
</evidence>
<dbReference type="GO" id="GO:0008270">
    <property type="term" value="F:zinc ion binding"/>
    <property type="evidence" value="ECO:0007669"/>
    <property type="project" value="UniProtKB-KW"/>
</dbReference>
<evidence type="ECO:0000256" key="3">
    <source>
        <dbReference type="ARBA" id="ARBA00022833"/>
    </source>
</evidence>
<evidence type="ECO:0000256" key="1">
    <source>
        <dbReference type="ARBA" id="ARBA00022723"/>
    </source>
</evidence>
<accession>G7PTE5</accession>
<dbReference type="PANTHER" id="PTHR16295">
    <property type="entry name" value="TRAF-TYPE ZINC FINGER PROTEIN-RELATED"/>
    <property type="match status" value="1"/>
</dbReference>
<dbReference type="InterPro" id="IPR013083">
    <property type="entry name" value="Znf_RING/FYVE/PHD"/>
</dbReference>
<dbReference type="InterPro" id="IPR001293">
    <property type="entry name" value="Znf_TRAF"/>
</dbReference>
<proteinExistence type="predicted"/>
<dbReference type="GO" id="GO:0006915">
    <property type="term" value="P:apoptotic process"/>
    <property type="evidence" value="ECO:0007669"/>
    <property type="project" value="InterPro"/>
</dbReference>
<dbReference type="InterPro" id="IPR041386">
    <property type="entry name" value="XAF1_C"/>
</dbReference>
<name>G7PTE5_MACFA</name>
<dbReference type="InterPro" id="IPR031220">
    <property type="entry name" value="XAF1_C_sf"/>
</dbReference>
<dbReference type="Gene3D" id="6.10.250.1730">
    <property type="match status" value="1"/>
</dbReference>
<feature type="region of interest" description="Disordered" evidence="5">
    <location>
        <begin position="193"/>
        <end position="258"/>
    </location>
</feature>
<dbReference type="AlphaFoldDB" id="G7PTE5"/>
<dbReference type="PROSITE" id="PS50145">
    <property type="entry name" value="ZF_TRAF"/>
    <property type="match status" value="1"/>
</dbReference>
<dbReference type="InterPro" id="IPR049439">
    <property type="entry name" value="TRAFD1-XIAF1_Znf"/>
</dbReference>
<dbReference type="eggNOG" id="ENOG502QQRU">
    <property type="taxonomic scope" value="Eukaryota"/>
</dbReference>
<reference evidence="7" key="1">
    <citation type="journal article" date="2011" name="Nat. Biotechnol.">
        <title>Genome sequencing and comparison of two nonhuman primate animal models, the cynomolgus and Chinese rhesus macaques.</title>
        <authorList>
            <person name="Yan G."/>
            <person name="Zhang G."/>
            <person name="Fang X."/>
            <person name="Zhang Y."/>
            <person name="Li C."/>
            <person name="Ling F."/>
            <person name="Cooper D.N."/>
            <person name="Li Q."/>
            <person name="Li Y."/>
            <person name="van Gool A.J."/>
            <person name="Du H."/>
            <person name="Chen J."/>
            <person name="Chen R."/>
            <person name="Zhang P."/>
            <person name="Huang Z."/>
            <person name="Thompson J.R."/>
            <person name="Meng Y."/>
            <person name="Bai Y."/>
            <person name="Wang J."/>
            <person name="Zhuo M."/>
            <person name="Wang T."/>
            <person name="Huang Y."/>
            <person name="Wei L."/>
            <person name="Li J."/>
            <person name="Wang Z."/>
            <person name="Hu H."/>
            <person name="Yang P."/>
            <person name="Le L."/>
            <person name="Stenson P.D."/>
            <person name="Li B."/>
            <person name="Liu X."/>
            <person name="Ball E.V."/>
            <person name="An N."/>
            <person name="Huang Q."/>
            <person name="Zhang Y."/>
            <person name="Fan W."/>
            <person name="Zhang X."/>
            <person name="Li Y."/>
            <person name="Wang W."/>
            <person name="Katze M.G."/>
            <person name="Su B."/>
            <person name="Nielsen R."/>
            <person name="Yang H."/>
            <person name="Wang J."/>
            <person name="Wang X."/>
            <person name="Wang J."/>
        </authorList>
    </citation>
    <scope>NUCLEOTIDE SEQUENCE [LARGE SCALE GENOMIC DNA]</scope>
    <source>
        <strain evidence="7">CE-4</strain>
    </source>
</reference>